<gene>
    <name evidence="2" type="ORF">BRZCDTV_206</name>
</gene>
<keyword evidence="1" id="KW-1133">Transmembrane helix</keyword>
<evidence type="ECO:0000313" key="3">
    <source>
        <dbReference type="Proteomes" id="UP000273054"/>
    </source>
</evidence>
<keyword evidence="1 2" id="KW-0812">Transmembrane</keyword>
<dbReference type="EMBL" id="LT994651">
    <property type="protein sequence ID" value="SPN79194.1"/>
    <property type="molecule type" value="Genomic_DNA"/>
</dbReference>
<keyword evidence="3" id="KW-1185">Reference proteome</keyword>
<evidence type="ECO:0000313" key="2">
    <source>
        <dbReference type="EMBL" id="SPN79194.1"/>
    </source>
</evidence>
<reference evidence="2" key="1">
    <citation type="submission" date="2018-03" db="EMBL/GenBank/DDBJ databases">
        <authorList>
            <consortium name="Urmite Genomes"/>
        </authorList>
    </citation>
    <scope>NUCLEOTIDE SEQUENCE [LARGE SCALE GENOMIC DNA]</scope>
    <source>
        <strain evidence="2">IHUMI-27.7</strain>
    </source>
</reference>
<accession>A0A2R8FDW4</accession>
<name>A0A2R8FDW4_9VIRU</name>
<protein>
    <submittedName>
        <fullName evidence="2">Transmembrane domain-containing protein</fullName>
    </submittedName>
</protein>
<sequence>MSRVAELYIRGMTPSAVLIGLVASSEGVNRKIPFWKVFTFTMVGTVLYPLTMSYFTYRLYKDDL</sequence>
<evidence type="ECO:0000256" key="1">
    <source>
        <dbReference type="SAM" id="Phobius"/>
    </source>
</evidence>
<keyword evidence="1" id="KW-0472">Membrane</keyword>
<proteinExistence type="predicted"/>
<organism evidence="2">
    <name type="scientific">Brazilian cedratvirus IHUMI</name>
    <dbReference type="NCBI Taxonomy" id="2126980"/>
    <lineage>
        <taxon>Viruses</taxon>
        <taxon>Pithoviruses</taxon>
        <taxon>Orthocedratvirinae</taxon>
        <taxon>Alphacedratvirus</taxon>
        <taxon>Alphacedratvirus brasiliense</taxon>
    </lineage>
</organism>
<feature type="transmembrane region" description="Helical" evidence="1">
    <location>
        <begin position="37"/>
        <end position="57"/>
    </location>
</feature>
<dbReference type="Proteomes" id="UP000273054">
    <property type="component" value="Segment"/>
</dbReference>